<organism evidence="1 2">
    <name type="scientific">Gillisia mitskevichiae</name>
    <dbReference type="NCBI Taxonomy" id="270921"/>
    <lineage>
        <taxon>Bacteria</taxon>
        <taxon>Pseudomonadati</taxon>
        <taxon>Bacteroidota</taxon>
        <taxon>Flavobacteriia</taxon>
        <taxon>Flavobacteriales</taxon>
        <taxon>Flavobacteriaceae</taxon>
        <taxon>Gillisia</taxon>
    </lineage>
</organism>
<dbReference type="AlphaFoldDB" id="A0A495PT80"/>
<proteinExistence type="predicted"/>
<accession>A0A495PT80</accession>
<dbReference type="SUPFAM" id="SSF52402">
    <property type="entry name" value="Adenine nucleotide alpha hydrolases-like"/>
    <property type="match status" value="1"/>
</dbReference>
<dbReference type="OrthoDB" id="9788959at2"/>
<name>A0A495PT80_9FLAO</name>
<evidence type="ECO:0000313" key="1">
    <source>
        <dbReference type="EMBL" id="RKS53397.1"/>
    </source>
</evidence>
<evidence type="ECO:0000313" key="2">
    <source>
        <dbReference type="Proteomes" id="UP000276282"/>
    </source>
</evidence>
<dbReference type="InterPro" id="IPR014729">
    <property type="entry name" value="Rossmann-like_a/b/a_fold"/>
</dbReference>
<gene>
    <name evidence="1" type="ORF">BC962_1647</name>
</gene>
<reference evidence="1 2" key="1">
    <citation type="submission" date="2018-10" db="EMBL/GenBank/DDBJ databases">
        <title>Genomic Encyclopedia of Archaeal and Bacterial Type Strains, Phase II (KMG-II): from individual species to whole genera.</title>
        <authorList>
            <person name="Goeker M."/>
        </authorList>
    </citation>
    <scope>NUCLEOTIDE SEQUENCE [LARGE SCALE GENOMIC DNA]</scope>
    <source>
        <strain evidence="1 2">DSM 19839</strain>
    </source>
</reference>
<dbReference type="Gene3D" id="3.40.50.620">
    <property type="entry name" value="HUPs"/>
    <property type="match status" value="1"/>
</dbReference>
<sequence length="280" mass="32288">MKNILIPINFNYNDYAAIDYAIKFFEKAPCHFYFFNNFDLEIHGLNAIELLQADEDWYEKPKKDSENKTRAVLQKYRYNNRAKEHFFSAVIEGTSLIKGLKKTIKEKGIDIVLLAGKNNSTKNNSKYHPDTKRIIENIGECPVIILPPSVKFQQSPEFVFVLNSRKEPSKLEIQNWCELVKITKGTIKIVKLTANNKKYSPKQSNNSLLQLSINMHSDNAVEIDYIDTMKEIKELTNDCSGKIICLVDRKPSIWRKCGFTTSWISNFGPLWNTPLITLQG</sequence>
<dbReference type="Proteomes" id="UP000276282">
    <property type="component" value="Unassembled WGS sequence"/>
</dbReference>
<dbReference type="EMBL" id="RBLG01000002">
    <property type="protein sequence ID" value="RKS53397.1"/>
    <property type="molecule type" value="Genomic_DNA"/>
</dbReference>
<dbReference type="RefSeq" id="WP_121345495.1">
    <property type="nucleotide sequence ID" value="NZ_RBLG01000002.1"/>
</dbReference>
<evidence type="ECO:0008006" key="3">
    <source>
        <dbReference type="Google" id="ProtNLM"/>
    </source>
</evidence>
<keyword evidence="2" id="KW-1185">Reference proteome</keyword>
<protein>
    <recommendedName>
        <fullName evidence="3">Nucleotide-binding universal stress UspA family protein</fullName>
    </recommendedName>
</protein>
<comment type="caution">
    <text evidence="1">The sequence shown here is derived from an EMBL/GenBank/DDBJ whole genome shotgun (WGS) entry which is preliminary data.</text>
</comment>